<proteinExistence type="predicted"/>
<gene>
    <name evidence="1" type="ordered locus">Tagg_1050</name>
</gene>
<reference key="3">
    <citation type="submission" date="2010-02" db="EMBL/GenBank/DDBJ databases">
        <title>Complete genome sequence of Thermosphaera aggregans type strain (M11TL).</title>
        <authorList>
            <consortium name="US DOE Joint Genome Institute (JGI-PGF)"/>
            <person name="Spring S."/>
            <person name="Lapidus A."/>
            <person name="Munk C."/>
            <person name="Schroeder M."/>
            <person name="Glavina Del Rio T."/>
            <person name="Tice H."/>
            <person name="Copeland A."/>
            <person name="Cheng J.-F."/>
            <person name="Lucas S."/>
            <person name="Chen F."/>
            <person name="Nolan M."/>
            <person name="Bruce D."/>
            <person name="Goodwin L."/>
            <person name="Pitluck S."/>
            <person name="Ivanova N."/>
            <person name="Mavromatis K."/>
            <person name="Ovchinnikova G."/>
            <person name="Pati A."/>
            <person name="Chen A."/>
            <person name="Palaniappan K."/>
            <person name="Land M."/>
            <person name="Hauser L."/>
            <person name="Chang Y.-J."/>
            <person name="Jeffries C.C."/>
            <person name="Brettin T."/>
            <person name="Detter J.C."/>
            <person name="Tapia R."/>
            <person name="Han C."/>
            <person name="Chain P."/>
            <person name="Heimerl T."/>
            <person name="Weik F."/>
            <person name="Goker M."/>
            <person name="Rachel R."/>
            <person name="Bristow J."/>
            <person name="Eisen J.A."/>
            <person name="Markowitz V."/>
            <person name="Hugenholtz P."/>
            <person name="Kyrpides N.C."/>
            <person name="Klenk H.-P."/>
        </authorList>
    </citation>
    <scope>NUCLEOTIDE SEQUENCE</scope>
    <source>
        <strain>DSM 11486</strain>
    </source>
</reference>
<keyword evidence="2" id="KW-1185">Reference proteome</keyword>
<dbReference type="AlphaFoldDB" id="D5U2G9"/>
<name>D5U2G9_THEAM</name>
<dbReference type="STRING" id="633148.Tagg_1050"/>
<dbReference type="KEGG" id="tag:Tagg_1050"/>
<dbReference type="HOGENOM" id="CLU_2178011_0_0_2"/>
<reference evidence="2" key="2">
    <citation type="journal article" date="2010" name="Stand. Genomic Sci.">
        <title>Complete genome sequence of Thermosphaera aggregans type strain (M11TLT).</title>
        <authorList>
            <person name="Spring S."/>
            <person name="Rachel R."/>
            <person name="Lapidus A."/>
            <person name="Davenport K."/>
            <person name="Tice H."/>
            <person name="Copeland A."/>
            <person name="Cheng J.-F."/>
            <person name="Lucas S."/>
            <person name="Chen F."/>
            <person name="Nolan M."/>
            <person name="Bruce D."/>
            <person name="Goodwin L."/>
            <person name="Pitluck S."/>
            <person name="Ivanova N."/>
            <person name="Mavromatis K."/>
            <person name="Ovchinnikova G."/>
            <person name="Pati A."/>
            <person name="Chen A."/>
            <person name="Palaniappan K."/>
            <person name="Land M."/>
            <person name="Hauser L."/>
            <person name="Chang Y.-J."/>
            <person name="Jeffries C.C."/>
            <person name="Brettin T."/>
            <person name="Detter J.C."/>
            <person name="Tapia R."/>
            <person name="Han C."/>
            <person name="Heimerl T."/>
            <person name="Weikl F."/>
            <person name="Brambilla E."/>
            <person name="Goker M."/>
            <person name="Bristow J."/>
            <person name="Eisen J.A."/>
            <person name="Markowitz V."/>
            <person name="Hugenholtz P."/>
            <person name="Kyrpides N.C."/>
            <person name="Klenk H.-P."/>
        </authorList>
    </citation>
    <scope>NUCLEOTIDE SEQUENCE [LARGE SCALE GENOMIC DNA]</scope>
    <source>
        <strain evidence="2">DSM 11486 / M11TL</strain>
    </source>
</reference>
<evidence type="ECO:0000313" key="2">
    <source>
        <dbReference type="Proteomes" id="UP000002376"/>
    </source>
</evidence>
<organism evidence="1 2">
    <name type="scientific">Thermosphaera aggregans (strain DSM 11486 / M11TL)</name>
    <dbReference type="NCBI Taxonomy" id="633148"/>
    <lineage>
        <taxon>Archaea</taxon>
        <taxon>Thermoproteota</taxon>
        <taxon>Thermoprotei</taxon>
        <taxon>Desulfurococcales</taxon>
        <taxon>Desulfurococcaceae</taxon>
        <taxon>Thermosphaera</taxon>
    </lineage>
</organism>
<dbReference type="EMBL" id="CP001939">
    <property type="protein sequence ID" value="ADG91319.1"/>
    <property type="molecule type" value="Genomic_DNA"/>
</dbReference>
<dbReference type="Proteomes" id="UP000002376">
    <property type="component" value="Chromosome"/>
</dbReference>
<accession>D5U2G9</accession>
<reference evidence="1 2" key="1">
    <citation type="journal article" date="2010" name="Stand. Genomic Sci.">
        <title>Complete genome sequence of Thermosphaera aggregans type strain (M11TL).</title>
        <authorList>
            <person name="Spring S."/>
            <person name="Rachel R."/>
            <person name="Lapidus A."/>
            <person name="Davenport K."/>
            <person name="Tice H."/>
            <person name="Copeland A."/>
            <person name="Cheng J.F."/>
            <person name="Lucas S."/>
            <person name="Chen F."/>
            <person name="Nolan M."/>
            <person name="Bruce D."/>
            <person name="Goodwin L."/>
            <person name="Pitluck S."/>
            <person name="Ivanova N."/>
            <person name="Mavromatis K."/>
            <person name="Ovchinnikova G."/>
            <person name="Pati A."/>
            <person name="Chen A."/>
            <person name="Palaniappan K."/>
            <person name="Land M."/>
            <person name="Hauser L."/>
            <person name="Chang Y.J."/>
            <person name="Jeffries C.C."/>
            <person name="Brettin T."/>
            <person name="Detter J.C."/>
            <person name="Tapia R."/>
            <person name="Han C."/>
            <person name="Heimerl T."/>
            <person name="Weikl F."/>
            <person name="Brambilla E."/>
            <person name="Goker M."/>
            <person name="Bristow J."/>
            <person name="Eisen J.A."/>
            <person name="Markowitz V."/>
            <person name="Hugenholtz P."/>
            <person name="Kyrpides N.C."/>
            <person name="Klenk H.P."/>
        </authorList>
    </citation>
    <scope>NUCLEOTIDE SEQUENCE [LARGE SCALE GENOMIC DNA]</scope>
    <source>
        <strain evidence="2">DSM 11486 / M11TL</strain>
    </source>
</reference>
<evidence type="ECO:0000313" key="1">
    <source>
        <dbReference type="EMBL" id="ADG91319.1"/>
    </source>
</evidence>
<protein>
    <submittedName>
        <fullName evidence="1">Uncharacterized protein</fullName>
    </submittedName>
</protein>
<sequence>MFFTLIVLLLPLAIFITEIFSSNGGIIGVEPIRDGDYCGIEISYQGSVRLNGFTLRVNQSEIVIGDLEKGSVKTVILSCDEIDEPDRFSFTIAGLYPFEIKLNPARGQP</sequence>